<feature type="compositionally biased region" description="Basic and acidic residues" evidence="1">
    <location>
        <begin position="10"/>
        <end position="19"/>
    </location>
</feature>
<keyword evidence="3" id="KW-1185">Reference proteome</keyword>
<organism evidence="3">
    <name type="scientific">Caenorhabditis remanei</name>
    <name type="common">Caenorhabditis vulgaris</name>
    <dbReference type="NCBI Taxonomy" id="31234"/>
    <lineage>
        <taxon>Eukaryota</taxon>
        <taxon>Metazoa</taxon>
        <taxon>Ecdysozoa</taxon>
        <taxon>Nematoda</taxon>
        <taxon>Chromadorea</taxon>
        <taxon>Rhabditida</taxon>
        <taxon>Rhabditina</taxon>
        <taxon>Rhabditomorpha</taxon>
        <taxon>Rhabditoidea</taxon>
        <taxon>Rhabditidae</taxon>
        <taxon>Peloderinae</taxon>
        <taxon>Caenorhabditis</taxon>
    </lineage>
</organism>
<evidence type="ECO:0000313" key="3">
    <source>
        <dbReference type="Proteomes" id="UP000008281"/>
    </source>
</evidence>
<name>E3LH76_CAERE</name>
<proteinExistence type="predicted"/>
<feature type="region of interest" description="Disordered" evidence="1">
    <location>
        <begin position="145"/>
        <end position="172"/>
    </location>
</feature>
<sequence>MSDNVVPDLPDNRTPKTENEVMETNSPNGGTAPVAEIIIGGQPLMKVPNGPIVVKDATLAPTPATVAIAATDSTAASQAAAQPTEANALVNGQETQGVSDEMKTEKAAPIQLSSAEQPKIAEEEAITPGAAIEATPVAEIDRRIRARSSRYSEKEFVCPKPTAPPKKRSKKN</sequence>
<evidence type="ECO:0000313" key="2">
    <source>
        <dbReference type="EMBL" id="EFO85787.1"/>
    </source>
</evidence>
<dbReference type="Proteomes" id="UP000008281">
    <property type="component" value="Unassembled WGS sequence"/>
</dbReference>
<dbReference type="HOGENOM" id="CLU_1556693_0_0_1"/>
<dbReference type="EMBL" id="DS268408">
    <property type="protein sequence ID" value="EFO85787.1"/>
    <property type="molecule type" value="Genomic_DNA"/>
</dbReference>
<evidence type="ECO:0000256" key="1">
    <source>
        <dbReference type="SAM" id="MobiDB-lite"/>
    </source>
</evidence>
<reference evidence="2" key="1">
    <citation type="submission" date="2007-07" db="EMBL/GenBank/DDBJ databases">
        <title>PCAP assembly of the Caenorhabditis remanei genome.</title>
        <authorList>
            <consortium name="The Caenorhabditis remanei Sequencing Consortium"/>
            <person name="Wilson R.K."/>
        </authorList>
    </citation>
    <scope>NUCLEOTIDE SEQUENCE [LARGE SCALE GENOMIC DNA]</scope>
    <source>
        <strain evidence="2">PB4641</strain>
    </source>
</reference>
<accession>E3LH76</accession>
<dbReference type="AlphaFoldDB" id="E3LH76"/>
<gene>
    <name evidence="2" type="ORF">CRE_02081</name>
</gene>
<feature type="region of interest" description="Disordered" evidence="1">
    <location>
        <begin position="92"/>
        <end position="119"/>
    </location>
</feature>
<feature type="region of interest" description="Disordered" evidence="1">
    <location>
        <begin position="1"/>
        <end position="32"/>
    </location>
</feature>
<protein>
    <submittedName>
        <fullName evidence="2">Uncharacterized protein</fullName>
    </submittedName>
</protein>